<evidence type="ECO:0000313" key="3">
    <source>
        <dbReference type="Proteomes" id="UP000184520"/>
    </source>
</evidence>
<organism evidence="2 3">
    <name type="scientific">Marisediminitalea aggregata</name>
    <dbReference type="NCBI Taxonomy" id="634436"/>
    <lineage>
        <taxon>Bacteria</taxon>
        <taxon>Pseudomonadati</taxon>
        <taxon>Pseudomonadota</taxon>
        <taxon>Gammaproteobacteria</taxon>
        <taxon>Alteromonadales</taxon>
        <taxon>Alteromonadaceae</taxon>
        <taxon>Marisediminitalea</taxon>
    </lineage>
</organism>
<keyword evidence="2" id="KW-0456">Lyase</keyword>
<evidence type="ECO:0000256" key="1">
    <source>
        <dbReference type="SAM" id="SignalP"/>
    </source>
</evidence>
<dbReference type="InterPro" id="IPR012334">
    <property type="entry name" value="Pectin_lyas_fold"/>
</dbReference>
<dbReference type="InterPro" id="IPR039513">
    <property type="entry name" value="PL-6"/>
</dbReference>
<dbReference type="CDD" id="cd14251">
    <property type="entry name" value="PL-6"/>
    <property type="match status" value="1"/>
</dbReference>
<dbReference type="OrthoDB" id="6475864at2"/>
<dbReference type="SMART" id="SM00710">
    <property type="entry name" value="PbH1"/>
    <property type="match status" value="8"/>
</dbReference>
<dbReference type="SUPFAM" id="SSF51126">
    <property type="entry name" value="Pectin lyase-like"/>
    <property type="match status" value="2"/>
</dbReference>
<dbReference type="Pfam" id="PF14592">
    <property type="entry name" value="Chondroitinas_B"/>
    <property type="match status" value="1"/>
</dbReference>
<reference evidence="3" key="1">
    <citation type="submission" date="2016-11" db="EMBL/GenBank/DDBJ databases">
        <authorList>
            <person name="Varghese N."/>
            <person name="Submissions S."/>
        </authorList>
    </citation>
    <scope>NUCLEOTIDE SEQUENCE [LARGE SCALE GENOMIC DNA]</scope>
    <source>
        <strain evidence="3">CGMCC 1.8995</strain>
    </source>
</reference>
<evidence type="ECO:0000313" key="2">
    <source>
        <dbReference type="EMBL" id="SHG64530.1"/>
    </source>
</evidence>
<dbReference type="GO" id="GO:0016829">
    <property type="term" value="F:lyase activity"/>
    <property type="evidence" value="ECO:0007669"/>
    <property type="project" value="UniProtKB-KW"/>
</dbReference>
<dbReference type="RefSeq" id="WP_073323231.1">
    <property type="nucleotide sequence ID" value="NZ_FQWD01000004.1"/>
</dbReference>
<keyword evidence="3" id="KW-1185">Reference proteome</keyword>
<dbReference type="Gene3D" id="2.160.20.10">
    <property type="entry name" value="Single-stranded right-handed beta-helix, Pectin lyase-like"/>
    <property type="match status" value="2"/>
</dbReference>
<feature type="chain" id="PRO_5012251653" evidence="1">
    <location>
        <begin position="25"/>
        <end position="755"/>
    </location>
</feature>
<dbReference type="InterPro" id="IPR006626">
    <property type="entry name" value="PbH1"/>
</dbReference>
<feature type="signal peptide" evidence="1">
    <location>
        <begin position="1"/>
        <end position="24"/>
    </location>
</feature>
<keyword evidence="1" id="KW-0732">Signal</keyword>
<accession>A0A1M5LHY1</accession>
<dbReference type="Proteomes" id="UP000184520">
    <property type="component" value="Unassembled WGS sequence"/>
</dbReference>
<dbReference type="EMBL" id="FQWD01000004">
    <property type="protein sequence ID" value="SHG64530.1"/>
    <property type="molecule type" value="Genomic_DNA"/>
</dbReference>
<dbReference type="InterPro" id="IPR011050">
    <property type="entry name" value="Pectin_lyase_fold/virulence"/>
</dbReference>
<proteinExistence type="predicted"/>
<protein>
    <submittedName>
        <fullName evidence="2">Poly(Beta-D-mannuronate) lyase</fullName>
    </submittedName>
</protein>
<sequence length="755" mass="83307">MRILNLLLMTTAILLMVHMSSNLAAKEYLVDTPQAYQDIADQLKPGDIVKLKNGVWQDFEILLQAKGTEKSVITLTAETKGKVILSGKSNLRLAGEYLEVSGLVFKNGYTPSSAVIEFRRNKDELAYHSRVTEVVIDNYNNPDKQESDYWIALYGRHNRIDHNHIVGKRNKGVTVAVRLNSENSQQNYHRIDHNYFGYRPTFGSNGGETLRIGTSHYSLTDSHTLVENNYFEHTNGEVEIISIKSGKNILRNNVFFEARGTLTMRHGNGNLIEDNVFIGNNVPHTGGIRVINRDQIIRNNYLEGLTGYRFGSGFTVMNGVPNSPINRYHQVDNATIEHNTFINVKHIHLAAGSDKERSAAPINSVFRNNLIVNEQGSHPFSIFDDISGIAFSGNVSNQSVPEAIKSGFSIKDVELRKPDLDILYSTPDPVTAGAKRTAPVLNKAQTGVNWYPKTLAETPFNTGAEHMVQANVKTLLSTIEKAKSGDILVLDAGTFIVPKLISLDKTLTIKAKQTGTVTLAFERTALFEITDGGNLMLEGLTLSGQYSPDAAGNSVIRTQKWGMLNNYRFVMQNCIVEQLDVNHSFHFFSTGKGAFADSIELSGNTFRDVTGDILQLNSEIEDLGIYNAEYVTLADNTFSRVQGAIVKLYRGGTDESTFGPHFSMTNNTLDGTGKGKRNKQAASIYLHGVQVTDISNNSFSDSAPIVLEHTVGEPNSSITNNVFKATSAPVIKELRVNGPHTAIVENNTIETGDKR</sequence>
<gene>
    <name evidence="2" type="ORF">SAMN05216361_2665</name>
</gene>
<dbReference type="STRING" id="634436.SAMN05216361_2665"/>
<dbReference type="AlphaFoldDB" id="A0A1M5LHY1"/>
<name>A0A1M5LHY1_9ALTE</name>